<comment type="similarity">
    <text evidence="1">Belongs to the pseudomonas-type ThrB family.</text>
</comment>
<evidence type="ECO:0000259" key="2">
    <source>
        <dbReference type="Pfam" id="PF01636"/>
    </source>
</evidence>
<evidence type="ECO:0000313" key="3">
    <source>
        <dbReference type="EMBL" id="GBG07912.1"/>
    </source>
</evidence>
<dbReference type="PANTHER" id="PTHR21064:SF6">
    <property type="entry name" value="AMINOGLYCOSIDE PHOSPHOTRANSFERASE DOMAIN-CONTAINING PROTEIN"/>
    <property type="match status" value="1"/>
</dbReference>
<dbReference type="Pfam" id="PF01636">
    <property type="entry name" value="APH"/>
    <property type="match status" value="1"/>
</dbReference>
<comment type="caution">
    <text evidence="3">The sequence shown here is derived from an EMBL/GenBank/DDBJ whole genome shotgun (WGS) entry which is preliminary data.</text>
</comment>
<dbReference type="PANTHER" id="PTHR21064">
    <property type="entry name" value="AMINOGLYCOSIDE PHOSPHOTRANSFERASE DOMAIN-CONTAINING PROTEIN-RELATED"/>
    <property type="match status" value="1"/>
</dbReference>
<evidence type="ECO:0000256" key="1">
    <source>
        <dbReference type="ARBA" id="ARBA00038240"/>
    </source>
</evidence>
<evidence type="ECO:0000313" key="4">
    <source>
        <dbReference type="Proteomes" id="UP000245202"/>
    </source>
</evidence>
<name>A0A2R5EMP4_9BACL</name>
<dbReference type="Gene3D" id="3.90.1200.10">
    <property type="match status" value="1"/>
</dbReference>
<dbReference type="InterPro" id="IPR050249">
    <property type="entry name" value="Pseudomonas-type_ThrB"/>
</dbReference>
<feature type="domain" description="Aminoglycoside phosphotransferase" evidence="2">
    <location>
        <begin position="31"/>
        <end position="244"/>
    </location>
</feature>
<proteinExistence type="inferred from homology"/>
<dbReference type="EMBL" id="BDQX01000116">
    <property type="protein sequence ID" value="GBG07912.1"/>
    <property type="molecule type" value="Genomic_DNA"/>
</dbReference>
<organism evidence="3 4">
    <name type="scientific">Paenibacillus agaridevorans</name>
    <dbReference type="NCBI Taxonomy" id="171404"/>
    <lineage>
        <taxon>Bacteria</taxon>
        <taxon>Bacillati</taxon>
        <taxon>Bacillota</taxon>
        <taxon>Bacilli</taxon>
        <taxon>Bacillales</taxon>
        <taxon>Paenibacillaceae</taxon>
        <taxon>Paenibacillus</taxon>
    </lineage>
</organism>
<dbReference type="Proteomes" id="UP000245202">
    <property type="component" value="Unassembled WGS sequence"/>
</dbReference>
<sequence>MVSDIEQQAANAASRYGWQGPYRIEDAAVSGMNNTTRIISCGMDKYVLRLYNNHGDADTVRQEHDMLKALSNEKLAFRIPSPVYNLDGSTITQLPDGKLACLFNYIEGERPSPEKSTHVEALGSACGELSRILSGIKFRAVSGYSPYYDLAETYASMDKASLLGLADSDAGIAERIPKLEYLQKERERALQACMSVAQLPQQWIHGDICFGNALSIGDAISGLLDFEFVTMDCRAMELAVLLVDLLKPELATGSKERLELAARAFQTAVPLTSVERNLLPTLMRLRLLDVALHFAVRYRDGLDGPEVLADIVDNCAFGCEWLAFNPLDF</sequence>
<gene>
    <name evidence="3" type="ORF">PAT3040_02476</name>
</gene>
<dbReference type="InterPro" id="IPR002575">
    <property type="entry name" value="Aminoglycoside_PTrfase"/>
</dbReference>
<keyword evidence="4" id="KW-1185">Reference proteome</keyword>
<dbReference type="Gene3D" id="3.30.200.20">
    <property type="entry name" value="Phosphorylase Kinase, domain 1"/>
    <property type="match status" value="1"/>
</dbReference>
<dbReference type="RefSeq" id="WP_108992892.1">
    <property type="nucleotide sequence ID" value="NZ_BDQX01000116.1"/>
</dbReference>
<accession>A0A2R5EMP4</accession>
<protein>
    <recommendedName>
        <fullName evidence="2">Aminoglycoside phosphotransferase domain-containing protein</fullName>
    </recommendedName>
</protein>
<dbReference type="GO" id="GO:0019202">
    <property type="term" value="F:amino acid kinase activity"/>
    <property type="evidence" value="ECO:0007669"/>
    <property type="project" value="TreeGrafter"/>
</dbReference>
<dbReference type="SUPFAM" id="SSF56112">
    <property type="entry name" value="Protein kinase-like (PK-like)"/>
    <property type="match status" value="1"/>
</dbReference>
<dbReference type="InterPro" id="IPR011009">
    <property type="entry name" value="Kinase-like_dom_sf"/>
</dbReference>
<dbReference type="AlphaFoldDB" id="A0A2R5EMP4"/>
<reference evidence="3 4" key="1">
    <citation type="submission" date="2017-08" db="EMBL/GenBank/DDBJ databases">
        <title>Substantial Increase in Enzyme Production by Combined Drug-Resistance Mutations in Paenibacillus agaridevorans.</title>
        <authorList>
            <person name="Tanaka Y."/>
            <person name="Funane K."/>
            <person name="Hosaka T."/>
            <person name="Shiwa Y."/>
            <person name="Fujita N."/>
            <person name="Miyazaki T."/>
            <person name="Yoshikawa H."/>
            <person name="Murakami K."/>
            <person name="Kasahara K."/>
            <person name="Inaoka T."/>
            <person name="Hiraga Y."/>
            <person name="Ochi K."/>
        </authorList>
    </citation>
    <scope>NUCLEOTIDE SEQUENCE [LARGE SCALE GENOMIC DNA]</scope>
    <source>
        <strain evidence="3 4">T-3040</strain>
    </source>
</reference>